<proteinExistence type="predicted"/>
<accession>A0ACD3AAZ3</accession>
<organism evidence="1 2">
    <name type="scientific">Pluteus cervinus</name>
    <dbReference type="NCBI Taxonomy" id="181527"/>
    <lineage>
        <taxon>Eukaryota</taxon>
        <taxon>Fungi</taxon>
        <taxon>Dikarya</taxon>
        <taxon>Basidiomycota</taxon>
        <taxon>Agaricomycotina</taxon>
        <taxon>Agaricomycetes</taxon>
        <taxon>Agaricomycetidae</taxon>
        <taxon>Agaricales</taxon>
        <taxon>Pluteineae</taxon>
        <taxon>Pluteaceae</taxon>
        <taxon>Pluteus</taxon>
    </lineage>
</organism>
<sequence>MKTRSSTAQENGTAPQPLNTASGSSSTRRRSRTPNTAPKVAKDKVTSRKPGQPTPRRLKRAASAPNVRGGNSGGSADNSSHIFAIMEVDELPGDDAAKTEADGNPKDGVSISLKDGESDGGEANSDAATNVFATSVTPVPHPTSQHDLGTAPMRTLAKNPKQLNVNAQIALEIQASPPVTPMVVNTTIRAQGVASGIVGSTAKVDEDDQHVMNYPDSKDSFTKTLDAPIDQSSVTGGDALAKPSRMAGCSPSTSSKDTRPVRLRPQDRLNLNSKVKSLPMERESFPQSKSPIPTPTDQSSISDDKNRPCTKRVAILLQQEESRTPRMAWRGYSPRSVQTNIRLWREVSSKPDAELLEKYVTALQIDNFEPQWAMPRRNSTNHGELGAVPDPPESVYQWLAEWFANHTLKLEMSSRTHPPDQTPTGSLTEALGAETSVGTVHEISLPPPPSLSLLHSLPPPFPRQSPDLSPGSSPASQHRVPSPRLEQCTGLRSMTGALNAAHCESEEAMGPAGTDSDVEGLSQAIASREEAMGPAGTDSDVESLSQAIASQKEPDCADSCGLPQDGNLNDTLAESEGKNCTLPLHPLLSTDGAPLSKTSVPQLLLPELLHCTSSSLGLAPRVYVGTHASDNPVADTITTNTPTSSDHGPVHSATEVPTPPRFIPEISPGCPRPTFEVPPGLPQTAPKPSHVLVEEGIAPPNFTSFGAGGAIPASRATVPPSFIPKFTSRTALESEGTKVPAGLIAKASDKDTMTSPSLGIVCKNIDVLLPVTPNLSSSTFQLPPRPRLHLSPRAKPDPLHDPPTENGEKDDNAPPDPDPQDVVLSPKASVSPPPHEVPPGVLSLSRSGSPPGFNPRAASSSMFSISPSPTDQNMRHMLPSSRYGSLDFSTHSPTSSSRASISPPPTDENSHHMPPLSRYRYPPGSSPPSATSSLRFSTSPPLTDLVLLHHLGSPLHHIPPTKAHVMCCLR</sequence>
<dbReference type="EMBL" id="ML208613">
    <property type="protein sequence ID" value="TFK62002.1"/>
    <property type="molecule type" value="Genomic_DNA"/>
</dbReference>
<dbReference type="Proteomes" id="UP000308600">
    <property type="component" value="Unassembled WGS sequence"/>
</dbReference>
<reference evidence="1 2" key="1">
    <citation type="journal article" date="2019" name="Nat. Ecol. Evol.">
        <title>Megaphylogeny resolves global patterns of mushroom evolution.</title>
        <authorList>
            <person name="Varga T."/>
            <person name="Krizsan K."/>
            <person name="Foldi C."/>
            <person name="Dima B."/>
            <person name="Sanchez-Garcia M."/>
            <person name="Sanchez-Ramirez S."/>
            <person name="Szollosi G.J."/>
            <person name="Szarkandi J.G."/>
            <person name="Papp V."/>
            <person name="Albert L."/>
            <person name="Andreopoulos W."/>
            <person name="Angelini C."/>
            <person name="Antonin V."/>
            <person name="Barry K.W."/>
            <person name="Bougher N.L."/>
            <person name="Buchanan P."/>
            <person name="Buyck B."/>
            <person name="Bense V."/>
            <person name="Catcheside P."/>
            <person name="Chovatia M."/>
            <person name="Cooper J."/>
            <person name="Damon W."/>
            <person name="Desjardin D."/>
            <person name="Finy P."/>
            <person name="Geml J."/>
            <person name="Haridas S."/>
            <person name="Hughes K."/>
            <person name="Justo A."/>
            <person name="Karasinski D."/>
            <person name="Kautmanova I."/>
            <person name="Kiss B."/>
            <person name="Kocsube S."/>
            <person name="Kotiranta H."/>
            <person name="LaButti K.M."/>
            <person name="Lechner B.E."/>
            <person name="Liimatainen K."/>
            <person name="Lipzen A."/>
            <person name="Lukacs Z."/>
            <person name="Mihaltcheva S."/>
            <person name="Morgado L.N."/>
            <person name="Niskanen T."/>
            <person name="Noordeloos M.E."/>
            <person name="Ohm R.A."/>
            <person name="Ortiz-Santana B."/>
            <person name="Ovrebo C."/>
            <person name="Racz N."/>
            <person name="Riley R."/>
            <person name="Savchenko A."/>
            <person name="Shiryaev A."/>
            <person name="Soop K."/>
            <person name="Spirin V."/>
            <person name="Szebenyi C."/>
            <person name="Tomsovsky M."/>
            <person name="Tulloss R.E."/>
            <person name="Uehling J."/>
            <person name="Grigoriev I.V."/>
            <person name="Vagvolgyi C."/>
            <person name="Papp T."/>
            <person name="Martin F.M."/>
            <person name="Miettinen O."/>
            <person name="Hibbett D.S."/>
            <person name="Nagy L.G."/>
        </authorList>
    </citation>
    <scope>NUCLEOTIDE SEQUENCE [LARGE SCALE GENOMIC DNA]</scope>
    <source>
        <strain evidence="1 2">NL-1719</strain>
    </source>
</reference>
<gene>
    <name evidence="1" type="ORF">BDN72DRAFT_903592</name>
</gene>
<evidence type="ECO:0000313" key="1">
    <source>
        <dbReference type="EMBL" id="TFK62002.1"/>
    </source>
</evidence>
<name>A0ACD3AAZ3_9AGAR</name>
<keyword evidence="2" id="KW-1185">Reference proteome</keyword>
<evidence type="ECO:0000313" key="2">
    <source>
        <dbReference type="Proteomes" id="UP000308600"/>
    </source>
</evidence>
<protein>
    <submittedName>
        <fullName evidence="1">Uncharacterized protein</fullName>
    </submittedName>
</protein>